<keyword evidence="2" id="KW-1185">Reference proteome</keyword>
<accession>A0ACB8FI87</accession>
<dbReference type="Proteomes" id="UP000827872">
    <property type="component" value="Linkage Group LG04"/>
</dbReference>
<organism evidence="1 2">
    <name type="scientific">Sphaerodactylus townsendi</name>
    <dbReference type="NCBI Taxonomy" id="933632"/>
    <lineage>
        <taxon>Eukaryota</taxon>
        <taxon>Metazoa</taxon>
        <taxon>Chordata</taxon>
        <taxon>Craniata</taxon>
        <taxon>Vertebrata</taxon>
        <taxon>Euteleostomi</taxon>
        <taxon>Lepidosauria</taxon>
        <taxon>Squamata</taxon>
        <taxon>Bifurcata</taxon>
        <taxon>Gekkota</taxon>
        <taxon>Sphaerodactylidae</taxon>
        <taxon>Sphaerodactylus</taxon>
    </lineage>
</organism>
<comment type="caution">
    <text evidence="1">The sequence shown here is derived from an EMBL/GenBank/DDBJ whole genome shotgun (WGS) entry which is preliminary data.</text>
</comment>
<proteinExistence type="predicted"/>
<protein>
    <submittedName>
        <fullName evidence="1">Uncharacterized protein</fullName>
    </submittedName>
</protein>
<evidence type="ECO:0000313" key="1">
    <source>
        <dbReference type="EMBL" id="KAH8005128.1"/>
    </source>
</evidence>
<sequence>MKVSSYLIQQTSNLEEVTADSEECRETEQLAAAESAELEFQRSNVQQPATLTFQMPKVQQPVLVLQMPKEQQPVQIFQEARIPRQGPELPKMTTVPAVASTPQQAFTQPRSKLPNNHVAALQHLKVLGSELGERCDERFDVPLHSTAMSVYEDEKTQYLEHDESISNSSDNSVPDAPVTISRAEKQSHVQKSKNQLAVKSRRVRRDGTESEPEIDDLMPKLIVTSSVQQEERCASGKEIENITDPEDDLIVNSWHSRRSRHVTESMLFWTSSRK</sequence>
<reference evidence="1" key="1">
    <citation type="submission" date="2021-08" db="EMBL/GenBank/DDBJ databases">
        <title>The first chromosome-level gecko genome reveals the dynamic sex chromosomes of Neotropical dwarf geckos (Sphaerodactylidae: Sphaerodactylus).</title>
        <authorList>
            <person name="Pinto B.J."/>
            <person name="Keating S.E."/>
            <person name="Gamble T."/>
        </authorList>
    </citation>
    <scope>NUCLEOTIDE SEQUENCE</scope>
    <source>
        <strain evidence="1">TG3544</strain>
    </source>
</reference>
<gene>
    <name evidence="1" type="ORF">K3G42_023828</name>
</gene>
<name>A0ACB8FI87_9SAUR</name>
<evidence type="ECO:0000313" key="2">
    <source>
        <dbReference type="Proteomes" id="UP000827872"/>
    </source>
</evidence>
<dbReference type="EMBL" id="CM037617">
    <property type="protein sequence ID" value="KAH8005128.1"/>
    <property type="molecule type" value="Genomic_DNA"/>
</dbReference>